<reference evidence="14" key="1">
    <citation type="submission" date="2017-02" db="UniProtKB">
        <authorList>
            <consortium name="WormBaseParasite"/>
        </authorList>
    </citation>
    <scope>IDENTIFICATION</scope>
</reference>
<dbReference type="STRING" id="51028.A0A0N4V055"/>
<accession>A0A0N4V055</accession>
<dbReference type="GO" id="GO:0005634">
    <property type="term" value="C:nucleus"/>
    <property type="evidence" value="ECO:0007669"/>
    <property type="project" value="UniProtKB-SubCell"/>
</dbReference>
<feature type="region of interest" description="Disordered" evidence="9">
    <location>
        <begin position="165"/>
        <end position="199"/>
    </location>
</feature>
<dbReference type="InterPro" id="IPR053822">
    <property type="entry name" value="SDE2-like_dom"/>
</dbReference>
<dbReference type="GO" id="GO:0005737">
    <property type="term" value="C:cytoplasm"/>
    <property type="evidence" value="ECO:0007669"/>
    <property type="project" value="UniProtKB-SubCell"/>
</dbReference>
<feature type="compositionally biased region" description="Basic and acidic residues" evidence="9">
    <location>
        <begin position="106"/>
        <end position="124"/>
    </location>
</feature>
<dbReference type="EMBL" id="UXUI01007486">
    <property type="protein sequence ID" value="VDD87848.1"/>
    <property type="molecule type" value="Genomic_DNA"/>
</dbReference>
<feature type="domain" description="SDE2-like" evidence="11">
    <location>
        <begin position="62"/>
        <end position="153"/>
    </location>
</feature>
<dbReference type="WBParaSite" id="EVEC_0000328301-mRNA-1">
    <property type="protein sequence ID" value="EVEC_0000328301-mRNA-1"/>
    <property type="gene ID" value="EVEC_0000328301"/>
</dbReference>
<feature type="region of interest" description="Disordered" evidence="9">
    <location>
        <begin position="106"/>
        <end position="137"/>
    </location>
</feature>
<protein>
    <submittedName>
        <fullName evidence="14">Replication stress response regulator SDE2</fullName>
    </submittedName>
</protein>
<feature type="domain" description="SDE2/SF3A3 SAP" evidence="10">
    <location>
        <begin position="284"/>
        <end position="357"/>
    </location>
</feature>
<evidence type="ECO:0000313" key="14">
    <source>
        <dbReference type="WBParaSite" id="EVEC_0000328301-mRNA-1"/>
    </source>
</evidence>
<evidence type="ECO:0000256" key="9">
    <source>
        <dbReference type="SAM" id="MobiDB-lite"/>
    </source>
</evidence>
<keyword evidence="4" id="KW-0963">Cytoplasm</keyword>
<dbReference type="InterPro" id="IPR025086">
    <property type="entry name" value="SDE2/SF3A3_SAP"/>
</dbReference>
<keyword evidence="6" id="KW-0508">mRNA splicing</keyword>
<reference evidence="12 13" key="2">
    <citation type="submission" date="2018-10" db="EMBL/GenBank/DDBJ databases">
        <authorList>
            <consortium name="Pathogen Informatics"/>
        </authorList>
    </citation>
    <scope>NUCLEOTIDE SEQUENCE [LARGE SCALE GENOMIC DNA]</scope>
</reference>
<evidence type="ECO:0000256" key="2">
    <source>
        <dbReference type="ARBA" id="ARBA00004496"/>
    </source>
</evidence>
<dbReference type="InterPro" id="IPR051421">
    <property type="entry name" value="RNA_Proc_DNA_Dmg_Regulator"/>
</dbReference>
<dbReference type="GO" id="GO:0006397">
    <property type="term" value="P:mRNA processing"/>
    <property type="evidence" value="ECO:0007669"/>
    <property type="project" value="UniProtKB-KW"/>
</dbReference>
<dbReference type="GO" id="GO:0008380">
    <property type="term" value="P:RNA splicing"/>
    <property type="evidence" value="ECO:0007669"/>
    <property type="project" value="UniProtKB-KW"/>
</dbReference>
<dbReference type="OrthoDB" id="547031at2759"/>
<evidence type="ECO:0000313" key="13">
    <source>
        <dbReference type="Proteomes" id="UP000274131"/>
    </source>
</evidence>
<evidence type="ECO:0000259" key="11">
    <source>
        <dbReference type="Pfam" id="PF22782"/>
    </source>
</evidence>
<evidence type="ECO:0000256" key="8">
    <source>
        <dbReference type="ARBA" id="ARBA00023306"/>
    </source>
</evidence>
<dbReference type="Pfam" id="PF22782">
    <property type="entry name" value="SDE2"/>
    <property type="match status" value="1"/>
</dbReference>
<dbReference type="AlphaFoldDB" id="A0A0N4V055"/>
<evidence type="ECO:0000256" key="5">
    <source>
        <dbReference type="ARBA" id="ARBA00022664"/>
    </source>
</evidence>
<comment type="similarity">
    <text evidence="3">Belongs to the SDE2 family.</text>
</comment>
<gene>
    <name evidence="12" type="ORF">EVEC_LOCUS2991</name>
</gene>
<evidence type="ECO:0000313" key="12">
    <source>
        <dbReference type="EMBL" id="VDD87848.1"/>
    </source>
</evidence>
<keyword evidence="13" id="KW-1185">Reference proteome</keyword>
<name>A0A0N4V055_ENTVE</name>
<feature type="compositionally biased region" description="Basic and acidic residues" evidence="9">
    <location>
        <begin position="270"/>
        <end position="283"/>
    </location>
</feature>
<keyword evidence="5" id="KW-0507">mRNA processing</keyword>
<evidence type="ECO:0000259" key="10">
    <source>
        <dbReference type="Pfam" id="PF13297"/>
    </source>
</evidence>
<feature type="region of interest" description="Disordered" evidence="9">
    <location>
        <begin position="263"/>
        <end position="283"/>
    </location>
</feature>
<dbReference type="PANTHER" id="PTHR12786">
    <property type="entry name" value="SPLICING FACTOR SF3A-RELATED"/>
    <property type="match status" value="1"/>
</dbReference>
<evidence type="ECO:0000256" key="3">
    <source>
        <dbReference type="ARBA" id="ARBA00008726"/>
    </source>
</evidence>
<keyword evidence="8" id="KW-0131">Cell cycle</keyword>
<sequence length="379" mass="42431">MAMNIRTVEQLALLPPDSFYVTVNGRFVDWKLLHEGSVFSVHFRLRGGKGVKQQSKVSFAAGFGSLLRSFRIHRSTNQLMCRDLSGRRLADVKEEERLRKWIERAGERESEKRRRRREKYEKLKAGPPKHQFSDPDYFKAREKILDETDDAFEAGLSALSKRKNDGKDAIDCASSSESDDSDIDPSLPGPSKRGLKRKQGCKILQSKRLKLENASANIVPVKVLGAKKTSKAAESGVNSVKQGAVTNIKNVIVTVDGQRDIKSQSSKTYNEGETRDEKTSALNEEARTSSSDALGFPEINLDEFQDTHSLQKLGLDHLKAALEVRGMKCGGSLEERASRLFAVKGLKPEQYPQSVMAASKKKRSKKAALFTFEIAIWLW</sequence>
<evidence type="ECO:0000256" key="7">
    <source>
        <dbReference type="ARBA" id="ARBA00023242"/>
    </source>
</evidence>
<proteinExistence type="inferred from homology"/>
<evidence type="ECO:0000256" key="4">
    <source>
        <dbReference type="ARBA" id="ARBA00022490"/>
    </source>
</evidence>
<dbReference type="Proteomes" id="UP000274131">
    <property type="component" value="Unassembled WGS sequence"/>
</dbReference>
<comment type="subcellular location">
    <subcellularLocation>
        <location evidence="2">Cytoplasm</location>
    </subcellularLocation>
    <subcellularLocation>
        <location evidence="1">Nucleus</location>
    </subcellularLocation>
</comment>
<dbReference type="Pfam" id="PF13297">
    <property type="entry name" value="SDE2_2C"/>
    <property type="match status" value="1"/>
</dbReference>
<evidence type="ECO:0000256" key="6">
    <source>
        <dbReference type="ARBA" id="ARBA00023187"/>
    </source>
</evidence>
<evidence type="ECO:0000256" key="1">
    <source>
        <dbReference type="ARBA" id="ARBA00004123"/>
    </source>
</evidence>
<keyword evidence="7" id="KW-0539">Nucleus</keyword>
<dbReference type="PANTHER" id="PTHR12786:SF1">
    <property type="entry name" value="SPLICING REGULATOR SDE2"/>
    <property type="match status" value="1"/>
</dbReference>
<organism evidence="14">
    <name type="scientific">Enterobius vermicularis</name>
    <name type="common">Human pinworm</name>
    <dbReference type="NCBI Taxonomy" id="51028"/>
    <lineage>
        <taxon>Eukaryota</taxon>
        <taxon>Metazoa</taxon>
        <taxon>Ecdysozoa</taxon>
        <taxon>Nematoda</taxon>
        <taxon>Chromadorea</taxon>
        <taxon>Rhabditida</taxon>
        <taxon>Spirurina</taxon>
        <taxon>Oxyuridomorpha</taxon>
        <taxon>Oxyuroidea</taxon>
        <taxon>Oxyuridae</taxon>
        <taxon>Enterobius</taxon>
    </lineage>
</organism>